<organism evidence="4 5">
    <name type="scientific">Arctia plantaginis</name>
    <name type="common">Wood tiger moth</name>
    <name type="synonym">Phalaena plantaginis</name>
    <dbReference type="NCBI Taxonomy" id="874455"/>
    <lineage>
        <taxon>Eukaryota</taxon>
        <taxon>Metazoa</taxon>
        <taxon>Ecdysozoa</taxon>
        <taxon>Arthropoda</taxon>
        <taxon>Hexapoda</taxon>
        <taxon>Insecta</taxon>
        <taxon>Pterygota</taxon>
        <taxon>Neoptera</taxon>
        <taxon>Endopterygota</taxon>
        <taxon>Lepidoptera</taxon>
        <taxon>Glossata</taxon>
        <taxon>Ditrysia</taxon>
        <taxon>Noctuoidea</taxon>
        <taxon>Erebidae</taxon>
        <taxon>Arctiinae</taxon>
        <taxon>Arctia</taxon>
    </lineage>
</organism>
<dbReference type="OrthoDB" id="49605at2759"/>
<keyword evidence="2" id="KW-1133">Transmembrane helix</keyword>
<dbReference type="EMBL" id="CADEBC010000495">
    <property type="protein sequence ID" value="CAB3237977.1"/>
    <property type="molecule type" value="Genomic_DNA"/>
</dbReference>
<dbReference type="InterPro" id="IPR042774">
    <property type="entry name" value="UBXN6_PUB"/>
</dbReference>
<feature type="region of interest" description="Disordered" evidence="1">
    <location>
        <begin position="20"/>
        <end position="54"/>
    </location>
</feature>
<dbReference type="InterPro" id="IPR036339">
    <property type="entry name" value="PUB-like_dom_sf"/>
</dbReference>
<keyword evidence="2" id="KW-0812">Transmembrane</keyword>
<dbReference type="SMART" id="SM00580">
    <property type="entry name" value="PUG"/>
    <property type="match status" value="1"/>
</dbReference>
<accession>A0A8S0ZWD9</accession>
<feature type="transmembrane region" description="Helical" evidence="2">
    <location>
        <begin position="455"/>
        <end position="472"/>
    </location>
</feature>
<dbReference type="AlphaFoldDB" id="A0A8S0ZWD9"/>
<feature type="domain" description="UBX" evidence="3">
    <location>
        <begin position="346"/>
        <end position="417"/>
    </location>
</feature>
<evidence type="ECO:0000256" key="1">
    <source>
        <dbReference type="SAM" id="MobiDB-lite"/>
    </source>
</evidence>
<feature type="region of interest" description="Disordered" evidence="1">
    <location>
        <begin position="93"/>
        <end position="115"/>
    </location>
</feature>
<dbReference type="SMART" id="SM00166">
    <property type="entry name" value="UBX"/>
    <property type="match status" value="1"/>
</dbReference>
<dbReference type="PROSITE" id="PS50033">
    <property type="entry name" value="UBX"/>
    <property type="match status" value="1"/>
</dbReference>
<dbReference type="Gene3D" id="1.20.58.2190">
    <property type="match status" value="1"/>
</dbReference>
<proteinExistence type="predicted"/>
<dbReference type="InterPro" id="IPR018997">
    <property type="entry name" value="PUB_domain"/>
</dbReference>
<dbReference type="CDD" id="cd16119">
    <property type="entry name" value="UBX_UBXN6"/>
    <property type="match status" value="1"/>
</dbReference>
<evidence type="ECO:0000313" key="4">
    <source>
        <dbReference type="EMBL" id="CAB3237977.1"/>
    </source>
</evidence>
<gene>
    <name evidence="4" type="ORF">APLA_LOCUS7246</name>
</gene>
<comment type="caution">
    <text evidence="4">The sequence shown here is derived from an EMBL/GenBank/DDBJ whole genome shotgun (WGS) entry which is preliminary data.</text>
</comment>
<dbReference type="Pfam" id="PF09409">
    <property type="entry name" value="PUB"/>
    <property type="match status" value="1"/>
</dbReference>
<protein>
    <recommendedName>
        <fullName evidence="3">UBX domain-containing protein</fullName>
    </recommendedName>
</protein>
<dbReference type="CDD" id="cd10460">
    <property type="entry name" value="PUB_UBXD1"/>
    <property type="match status" value="1"/>
</dbReference>
<keyword evidence="2" id="KW-0472">Membrane</keyword>
<dbReference type="Pfam" id="PF00789">
    <property type="entry name" value="UBX"/>
    <property type="match status" value="1"/>
</dbReference>
<dbReference type="SUPFAM" id="SSF143503">
    <property type="entry name" value="PUG domain-like"/>
    <property type="match status" value="1"/>
</dbReference>
<dbReference type="Proteomes" id="UP000494106">
    <property type="component" value="Unassembled WGS sequence"/>
</dbReference>
<reference evidence="4 5" key="1">
    <citation type="submission" date="2020-04" db="EMBL/GenBank/DDBJ databases">
        <authorList>
            <person name="Wallbank WR R."/>
            <person name="Pardo Diaz C."/>
            <person name="Kozak K."/>
            <person name="Martin S."/>
            <person name="Jiggins C."/>
            <person name="Moest M."/>
            <person name="Warren A I."/>
            <person name="Byers J.R.P. K."/>
            <person name="Montejo-Kovacevich G."/>
            <person name="Yen C E."/>
        </authorList>
    </citation>
    <scope>NUCLEOTIDE SEQUENCE [LARGE SCALE GENOMIC DNA]</scope>
</reference>
<dbReference type="SUPFAM" id="SSF54236">
    <property type="entry name" value="Ubiquitin-like"/>
    <property type="match status" value="1"/>
</dbReference>
<sequence length="479" mass="54934">MADKIKKFFQKKKVEAKFKLAGPGHKLSEPAISSQSSVDSRPEPQIKRTGLSEASKTAAEAALSRLSLKRENPVFNTSLAAIQAQVKKELENEKANERELASQSSVSSNEKQEKEIDLPKNYAASGVYFKCPIISNDILPRDEWKKNIKTFLYEQLEAERGLTACLIIQSCNNNNREKIDTCVETLCKYLENLITYPEDEKYQKIRMSNRVFCERVQPIEGAIELLFAAGFRQEKLTNTNGAEEDFLVFHTENVESIESLTALIEALRSAEPIQLELDRNLQVLLPSQAANKMQLPASFYALSPEEIKREQQLRIEAMERSQMLRTKAMREKDEIREMRKYKFAIIRVRFPDGILLQGTFSVYERFTEIHDFVQENLEHSGLPFILNTPTGQKLNLEDDANKTLIDLRLVPATVLTFAWHSSVAQEIQNSPNKDVYLKPEVLVMVQERTFREKRVGQWIMISVLAIGLIIFIKKLKFLR</sequence>
<dbReference type="InterPro" id="IPR029071">
    <property type="entry name" value="Ubiquitin-like_domsf"/>
</dbReference>
<dbReference type="Gene3D" id="3.10.20.90">
    <property type="entry name" value="Phosphatidylinositol 3-kinase Catalytic Subunit, Chain A, domain 1"/>
    <property type="match status" value="1"/>
</dbReference>
<dbReference type="PANTHER" id="PTHR23153:SF38">
    <property type="entry name" value="UBX DOMAIN-CONTAINING PROTEIN 6"/>
    <property type="match status" value="1"/>
</dbReference>
<evidence type="ECO:0000313" key="5">
    <source>
        <dbReference type="Proteomes" id="UP000494106"/>
    </source>
</evidence>
<dbReference type="GO" id="GO:0005737">
    <property type="term" value="C:cytoplasm"/>
    <property type="evidence" value="ECO:0007669"/>
    <property type="project" value="TreeGrafter"/>
</dbReference>
<evidence type="ECO:0000256" key="2">
    <source>
        <dbReference type="SAM" id="Phobius"/>
    </source>
</evidence>
<dbReference type="PANTHER" id="PTHR23153">
    <property type="entry name" value="UBX-RELATED"/>
    <property type="match status" value="1"/>
</dbReference>
<evidence type="ECO:0000259" key="3">
    <source>
        <dbReference type="PROSITE" id="PS50033"/>
    </source>
</evidence>
<name>A0A8S0ZWD9_ARCPL</name>
<dbReference type="InterPro" id="IPR001012">
    <property type="entry name" value="UBX_dom"/>
</dbReference>
<keyword evidence="5" id="KW-1185">Reference proteome</keyword>